<evidence type="ECO:0000259" key="1">
    <source>
        <dbReference type="Pfam" id="PF01551"/>
    </source>
</evidence>
<dbReference type="Pfam" id="PF01551">
    <property type="entry name" value="Peptidase_M23"/>
    <property type="match status" value="1"/>
</dbReference>
<dbReference type="GO" id="GO:0004222">
    <property type="term" value="F:metalloendopeptidase activity"/>
    <property type="evidence" value="ECO:0007669"/>
    <property type="project" value="TreeGrafter"/>
</dbReference>
<dbReference type="Gene3D" id="2.70.70.10">
    <property type="entry name" value="Glucose Permease (Domain IIA)"/>
    <property type="match status" value="1"/>
</dbReference>
<reference evidence="2" key="1">
    <citation type="journal article" date="2014" name="Front. Microbiol.">
        <title>High frequency of phylogenetically diverse reductive dehalogenase-homologous genes in deep subseafloor sedimentary metagenomes.</title>
        <authorList>
            <person name="Kawai M."/>
            <person name="Futagami T."/>
            <person name="Toyoda A."/>
            <person name="Takaki Y."/>
            <person name="Nishi S."/>
            <person name="Hori S."/>
            <person name="Arai W."/>
            <person name="Tsubouchi T."/>
            <person name="Morono Y."/>
            <person name="Uchiyama I."/>
            <person name="Ito T."/>
            <person name="Fujiyama A."/>
            <person name="Inagaki F."/>
            <person name="Takami H."/>
        </authorList>
    </citation>
    <scope>NUCLEOTIDE SEQUENCE</scope>
    <source>
        <strain evidence="2">Expedition CK06-06</strain>
    </source>
</reference>
<dbReference type="PANTHER" id="PTHR21666:SF270">
    <property type="entry name" value="MUREIN HYDROLASE ACTIVATOR ENVC"/>
    <property type="match status" value="1"/>
</dbReference>
<dbReference type="PANTHER" id="PTHR21666">
    <property type="entry name" value="PEPTIDASE-RELATED"/>
    <property type="match status" value="1"/>
</dbReference>
<organism evidence="2">
    <name type="scientific">marine sediment metagenome</name>
    <dbReference type="NCBI Taxonomy" id="412755"/>
    <lineage>
        <taxon>unclassified sequences</taxon>
        <taxon>metagenomes</taxon>
        <taxon>ecological metagenomes</taxon>
    </lineage>
</organism>
<dbReference type="InterPro" id="IPR050570">
    <property type="entry name" value="Cell_wall_metabolism_enzyme"/>
</dbReference>
<dbReference type="SUPFAM" id="SSF51261">
    <property type="entry name" value="Duplicated hybrid motif"/>
    <property type="match status" value="1"/>
</dbReference>
<evidence type="ECO:0000313" key="2">
    <source>
        <dbReference type="EMBL" id="GAG64682.1"/>
    </source>
</evidence>
<comment type="caution">
    <text evidence="2">The sequence shown here is derived from an EMBL/GenBank/DDBJ whole genome shotgun (WGS) entry which is preliminary data.</text>
</comment>
<dbReference type="CDD" id="cd12797">
    <property type="entry name" value="M23_peptidase"/>
    <property type="match status" value="1"/>
</dbReference>
<dbReference type="InterPro" id="IPR016047">
    <property type="entry name" value="M23ase_b-sheet_dom"/>
</dbReference>
<dbReference type="EMBL" id="BART01000110">
    <property type="protein sequence ID" value="GAG64682.1"/>
    <property type="molecule type" value="Genomic_DNA"/>
</dbReference>
<protein>
    <recommendedName>
        <fullName evidence="1">M23ase beta-sheet core domain-containing protein</fullName>
    </recommendedName>
</protein>
<dbReference type="InterPro" id="IPR011055">
    <property type="entry name" value="Dup_hybrid_motif"/>
</dbReference>
<sequence>MFKKEKYLLVITLLVTFLSIIIVNAQEVPIANSFRFPLEGDWSPLWQDFGKWNNQWNGYHLGEDVGREDADTKNYAVYPMADGIVKFADIVLGYTVIIEHKLPASDPDGDYVCSVYYHMKRPGEGGIKLTLGEVVSTDSPIGYVSGKRKDYKSLPHLHFGIRKGPYKSGKDPRTGFWYYPGYTTIKINNEVQKNPDDPTHEQILTDWFNPTADRPGFIESHIIQIEQSTIGASLYHIECSKPIAYGEKMAYLPVSVSGPADDLALMLTNPEGKMNIKFIPKTSLIDNFETRYLWMGEEPFSEGPYTLTVKTVTPEKVIYKREVWFTAPKNIQITGGEITLARKSNCYYVRDLVLKFKNDGDLPFFFERPQIVLPTPGHPLAEEQIFSLGRFIAVPSGEFKFDSRRILGDWFCYAGSSKILNATARLYKNGKIILTFPMKLTMIEE</sequence>
<proteinExistence type="predicted"/>
<gene>
    <name evidence="2" type="ORF">S01H4_00730</name>
</gene>
<name>X1A3D2_9ZZZZ</name>
<dbReference type="AlphaFoldDB" id="X1A3D2"/>
<feature type="domain" description="M23ase beta-sheet core" evidence="1">
    <location>
        <begin position="72"/>
        <end position="164"/>
    </location>
</feature>
<accession>X1A3D2</accession>